<dbReference type="Proteomes" id="UP000249464">
    <property type="component" value="Unassembled WGS sequence"/>
</dbReference>
<evidence type="ECO:0000313" key="3">
    <source>
        <dbReference type="Proteomes" id="UP000249464"/>
    </source>
</evidence>
<dbReference type="EMBL" id="FQNC01000043">
    <property type="protein sequence ID" value="SGY43724.1"/>
    <property type="molecule type" value="Genomic_DNA"/>
</dbReference>
<evidence type="ECO:0000313" key="2">
    <source>
        <dbReference type="EMBL" id="SGY43724.1"/>
    </source>
</evidence>
<sequence>MSSSNSETIDWRGRAEQAERALVLQQLESERDLACAQRDVLQARVAALETANESIRGRNEYLENRERVKVEHDIKSLMSGASRRKRVLDTTQLSNNDNHAEHLSTDPTCLKLQNELQGYLDDGKDDPEVNINATALREVKIEAAHVAMAKIEQRSNGAVTLTWPAVTTTIAELATSSIFEAGIAFGSQNENRVRLAVDIIESRYPALQMWPPTSLVVKQLLATKIANVARTSSTRATKRRKGLSDNVTASDSASAKSLEAVGDGTMTRNHDKAPSIMGSDATTSQVVDCESPNHTGSEMARCDRVQCKLHFKTRCSRSLPRDANKQNVSQSEHQTRREPIIARMPMSVSRVTRRPARKGGKEAASSVTHYTVQELSRLDFATIAASFDPPQTPTAKNRKAAAKELSPVSHPYSAVTASSLPNQETNQHACGQSVLA</sequence>
<gene>
    <name evidence="2" type="primary">BQ5605_C001g00051</name>
    <name evidence="2" type="ORF">BQ5605_C001G00051</name>
</gene>
<reference evidence="2 3" key="1">
    <citation type="submission" date="2016-11" db="EMBL/GenBank/DDBJ databases">
        <authorList>
            <person name="Jaros S."/>
            <person name="Januszkiewicz K."/>
            <person name="Wedrychowicz H."/>
        </authorList>
    </citation>
    <scope>NUCLEOTIDE SEQUENCE [LARGE SCALE GENOMIC DNA]</scope>
</reference>
<evidence type="ECO:0000256" key="1">
    <source>
        <dbReference type="SAM" id="MobiDB-lite"/>
    </source>
</evidence>
<feature type="region of interest" description="Disordered" evidence="1">
    <location>
        <begin position="387"/>
        <end position="436"/>
    </location>
</feature>
<feature type="compositionally biased region" description="Polar residues" evidence="1">
    <location>
        <begin position="245"/>
        <end position="255"/>
    </location>
</feature>
<name>A0A2X0NZA2_9BASI</name>
<feature type="compositionally biased region" description="Polar residues" evidence="1">
    <location>
        <begin position="415"/>
        <end position="436"/>
    </location>
</feature>
<organism evidence="2 3">
    <name type="scientific">Microbotryum silenes-dioicae</name>
    <dbReference type="NCBI Taxonomy" id="796604"/>
    <lineage>
        <taxon>Eukaryota</taxon>
        <taxon>Fungi</taxon>
        <taxon>Dikarya</taxon>
        <taxon>Basidiomycota</taxon>
        <taxon>Pucciniomycotina</taxon>
        <taxon>Microbotryomycetes</taxon>
        <taxon>Microbotryales</taxon>
        <taxon>Microbotryaceae</taxon>
        <taxon>Microbotryum</taxon>
    </lineage>
</organism>
<accession>A0A2X0NZA2</accession>
<proteinExistence type="predicted"/>
<keyword evidence="3" id="KW-1185">Reference proteome</keyword>
<dbReference type="AlphaFoldDB" id="A0A2X0NZA2"/>
<feature type="region of interest" description="Disordered" evidence="1">
    <location>
        <begin position="232"/>
        <end position="256"/>
    </location>
</feature>
<protein>
    <submittedName>
        <fullName evidence="2">BQ5605_C001g00051 protein</fullName>
    </submittedName>
</protein>